<dbReference type="Proteomes" id="UP000426265">
    <property type="component" value="Unassembled WGS sequence"/>
</dbReference>
<comment type="similarity">
    <text evidence="2">Belongs to the SURF6 family.</text>
</comment>
<dbReference type="InterPro" id="IPR007019">
    <property type="entry name" value="SURF6"/>
</dbReference>
<dbReference type="EMBL" id="CACRSJ010000105">
    <property type="protein sequence ID" value="VYS53716.1"/>
    <property type="molecule type" value="Genomic_DNA"/>
</dbReference>
<dbReference type="Pfam" id="PF04935">
    <property type="entry name" value="SURF6"/>
    <property type="match status" value="1"/>
</dbReference>
<organism evidence="5 6">
    <name type="scientific">Arabidopsis thaliana</name>
    <name type="common">Mouse-ear cress</name>
    <dbReference type="NCBI Taxonomy" id="3702"/>
    <lineage>
        <taxon>Eukaryota</taxon>
        <taxon>Viridiplantae</taxon>
        <taxon>Streptophyta</taxon>
        <taxon>Embryophyta</taxon>
        <taxon>Tracheophyta</taxon>
        <taxon>Spermatophyta</taxon>
        <taxon>Magnoliopsida</taxon>
        <taxon>eudicotyledons</taxon>
        <taxon>Gunneridae</taxon>
        <taxon>Pentapetalae</taxon>
        <taxon>rosids</taxon>
        <taxon>malvids</taxon>
        <taxon>Brassicales</taxon>
        <taxon>Brassicaceae</taxon>
        <taxon>Camelineae</taxon>
        <taxon>Arabidopsis</taxon>
    </lineage>
</organism>
<comment type="subcellular location">
    <subcellularLocation>
        <location evidence="1">Nucleus</location>
    </subcellularLocation>
</comment>
<dbReference type="AlphaFoldDB" id="A0A654EWS3"/>
<evidence type="ECO:0000259" key="4">
    <source>
        <dbReference type="Pfam" id="PF04935"/>
    </source>
</evidence>
<evidence type="ECO:0000313" key="6">
    <source>
        <dbReference type="Proteomes" id="UP000426265"/>
    </source>
</evidence>
<sequence>MEKLDLESDIMKKPKFLSLQEDDTFEKMRQSRLQKNKRKRDSGLNVFEEVVKDLTYGYMKIGDGDEIYGKHRKKKRVSKAKELEMAMTLEALKKDQEKGDIVAKNHSWQAAISRAAGIKIHDDPKRLKKRIHKETKMREKNTEKWKERVDVQQKFRAEKQQKRSENVIDRIQQKKMRKIAKREKKLLRPGY</sequence>
<reference evidence="5 6" key="1">
    <citation type="submission" date="2019-11" db="EMBL/GenBank/DDBJ databases">
        <authorList>
            <person name="Jiao W.-B."/>
            <person name="Schneeberger K."/>
        </authorList>
    </citation>
    <scope>NUCLEOTIDE SEQUENCE [LARGE SCALE GENOMIC DNA]</scope>
    <source>
        <strain evidence="6">cv. An-1</strain>
    </source>
</reference>
<accession>A0A654EWS3</accession>
<gene>
    <name evidence="5" type="ORF">AN1_LOCUS9174</name>
</gene>
<dbReference type="GO" id="GO:0005634">
    <property type="term" value="C:nucleus"/>
    <property type="evidence" value="ECO:0007669"/>
    <property type="project" value="UniProtKB-SubCell"/>
</dbReference>
<dbReference type="PANTHER" id="PTHR14369:SF0">
    <property type="entry name" value="SURFEIT LOCUS PROTEIN 6"/>
    <property type="match status" value="1"/>
</dbReference>
<evidence type="ECO:0000256" key="3">
    <source>
        <dbReference type="ARBA" id="ARBA00023242"/>
    </source>
</evidence>
<dbReference type="InterPro" id="IPR029190">
    <property type="entry name" value="Rrp14/SURF6_C"/>
</dbReference>
<name>A0A654EWS3_ARATH</name>
<evidence type="ECO:0000313" key="5">
    <source>
        <dbReference type="EMBL" id="VYS53716.1"/>
    </source>
</evidence>
<dbReference type="ExpressionAtlas" id="A0A654EWS3">
    <property type="expression patterns" value="baseline and differential"/>
</dbReference>
<protein>
    <recommendedName>
        <fullName evidence="4">Ribosomal RNA-processing protein 14/surfeit locus protein 6 C-terminal domain-containing protein</fullName>
    </recommendedName>
</protein>
<keyword evidence="3" id="KW-0539">Nucleus</keyword>
<proteinExistence type="inferred from homology"/>
<feature type="domain" description="Ribosomal RNA-processing protein 14/surfeit locus protein 6 C-terminal" evidence="4">
    <location>
        <begin position="29"/>
        <end position="178"/>
    </location>
</feature>
<dbReference type="PANTHER" id="PTHR14369">
    <property type="entry name" value="SURFEIT LOCUS PROTEIN 6"/>
    <property type="match status" value="1"/>
</dbReference>
<evidence type="ECO:0000256" key="2">
    <source>
        <dbReference type="ARBA" id="ARBA00005904"/>
    </source>
</evidence>
<evidence type="ECO:0000256" key="1">
    <source>
        <dbReference type="ARBA" id="ARBA00004123"/>
    </source>
</evidence>